<evidence type="ECO:0000313" key="2">
    <source>
        <dbReference type="EMBL" id="QXQ15504.1"/>
    </source>
</evidence>
<dbReference type="Pfam" id="PF03435">
    <property type="entry name" value="Sacchrp_dh_NADP"/>
    <property type="match status" value="1"/>
</dbReference>
<keyword evidence="3" id="KW-1185">Reference proteome</keyword>
<accession>A0ABX8SCA7</accession>
<dbReference type="Gene3D" id="3.40.50.720">
    <property type="entry name" value="NAD(P)-binding Rossmann-like Domain"/>
    <property type="match status" value="1"/>
</dbReference>
<dbReference type="RefSeq" id="WP_066470109.1">
    <property type="nucleotide sequence ID" value="NZ_CBCRUZ010000001.1"/>
</dbReference>
<dbReference type="SUPFAM" id="SSF51735">
    <property type="entry name" value="NAD(P)-binding Rossmann-fold domains"/>
    <property type="match status" value="1"/>
</dbReference>
<protein>
    <submittedName>
        <fullName evidence="2">Saccharopine dehydrogenase NADP-binding domain-containing protein</fullName>
    </submittedName>
</protein>
<dbReference type="PANTHER" id="PTHR43781:SF1">
    <property type="entry name" value="SACCHAROPINE DEHYDROGENASE"/>
    <property type="match status" value="1"/>
</dbReference>
<dbReference type="InterPro" id="IPR005097">
    <property type="entry name" value="Sacchrp_dh_NADP-bd"/>
</dbReference>
<name>A0ABX8SCA7_9ACTN</name>
<dbReference type="InterPro" id="IPR036291">
    <property type="entry name" value="NAD(P)-bd_dom_sf"/>
</dbReference>
<evidence type="ECO:0000313" key="3">
    <source>
        <dbReference type="Proteomes" id="UP000887023"/>
    </source>
</evidence>
<proteinExistence type="predicted"/>
<evidence type="ECO:0000259" key="1">
    <source>
        <dbReference type="Pfam" id="PF03435"/>
    </source>
</evidence>
<dbReference type="Proteomes" id="UP000887023">
    <property type="component" value="Chromosome"/>
</dbReference>
<organism evidence="2 3">
    <name type="scientific">Skermania pinensis</name>
    <dbReference type="NCBI Taxonomy" id="39122"/>
    <lineage>
        <taxon>Bacteria</taxon>
        <taxon>Bacillati</taxon>
        <taxon>Actinomycetota</taxon>
        <taxon>Actinomycetes</taxon>
        <taxon>Mycobacteriales</taxon>
        <taxon>Gordoniaceae</taxon>
        <taxon>Skermania</taxon>
    </lineage>
</organism>
<gene>
    <name evidence="2" type="ORF">KV203_09530</name>
</gene>
<feature type="domain" description="Saccharopine dehydrogenase NADP binding" evidence="1">
    <location>
        <begin position="5"/>
        <end position="104"/>
    </location>
</feature>
<reference evidence="2" key="1">
    <citation type="submission" date="2021-07" db="EMBL/GenBank/DDBJ databases">
        <title>Candidatus Kaistella beijingensis sp. nov. isolated from a municipal wastewater treatment plant is involved in sludge foaming.</title>
        <authorList>
            <person name="Song Y."/>
            <person name="Liu S.-J."/>
        </authorList>
    </citation>
    <scope>NUCLEOTIDE SEQUENCE</scope>
    <source>
        <strain evidence="2">DSM 43998</strain>
    </source>
</reference>
<dbReference type="PANTHER" id="PTHR43781">
    <property type="entry name" value="SACCHAROPINE DEHYDROGENASE"/>
    <property type="match status" value="1"/>
</dbReference>
<dbReference type="EMBL" id="CP079105">
    <property type="protein sequence ID" value="QXQ15504.1"/>
    <property type="molecule type" value="Genomic_DNA"/>
</dbReference>
<sequence length="367" mass="38207">MTGTIVVFGATGYAGELAVEALMRRGIRPVVAGHSAARTQAAAQRLGGLEHRLADATDLDSLRALVAAGDVLITTVGPFDHVGHNAAQAAADQGAHYLDSTGEVGFVRTLQDRHDTQARRTGATMLPAFGNDYVPGFLAGAVAIQRGGTTVRSLDIGYFIDGSLRGGKGLSKGTRTTVAEGLSLPVTLWHNHTLVDRRAAATVRSFRIDGRTRTAALATGTEVLFLPREHPQLASVTVYNGWFPEISRLLPLVTALTTTVSQLPLGARALDTVLSRTTGEPGGPDTAERARTRAHTVAVAKDAGGTVLAEVHVVGPSVYDLTAELMAWAGDELAHGRAAAAGVLSPTEAFGLDTLTRACADIGLVVS</sequence>